<feature type="chain" id="PRO_5022194995" description="Galactose oxidase" evidence="3">
    <location>
        <begin position="23"/>
        <end position="435"/>
    </location>
</feature>
<dbReference type="SMART" id="SM00612">
    <property type="entry name" value="Kelch"/>
    <property type="match status" value="4"/>
</dbReference>
<evidence type="ECO:0000256" key="1">
    <source>
        <dbReference type="ARBA" id="ARBA00022441"/>
    </source>
</evidence>
<keyword evidence="1" id="KW-0880">Kelch repeat</keyword>
<dbReference type="Pfam" id="PF24681">
    <property type="entry name" value="Kelch_KLHDC2_KLHL20_DRC7"/>
    <property type="match status" value="1"/>
</dbReference>
<dbReference type="InterPro" id="IPR051746">
    <property type="entry name" value="Kelch_domain_containing_8"/>
</dbReference>
<keyword evidence="5" id="KW-1185">Reference proteome</keyword>
<dbReference type="EMBL" id="VLNR01000017">
    <property type="protein sequence ID" value="TSE09027.1"/>
    <property type="molecule type" value="Genomic_DNA"/>
</dbReference>
<name>A0A554VLK1_9FLAO</name>
<protein>
    <recommendedName>
        <fullName evidence="6">Galactose oxidase</fullName>
    </recommendedName>
</protein>
<reference evidence="4 5" key="1">
    <citation type="submission" date="2019-07" db="EMBL/GenBank/DDBJ databases">
        <title>The draft genome sequence of Aquimarina algiphila M91.</title>
        <authorList>
            <person name="Meng X."/>
        </authorList>
    </citation>
    <scope>NUCLEOTIDE SEQUENCE [LARGE SCALE GENOMIC DNA]</scope>
    <source>
        <strain evidence="4 5">M91</strain>
    </source>
</reference>
<evidence type="ECO:0008006" key="6">
    <source>
        <dbReference type="Google" id="ProtNLM"/>
    </source>
</evidence>
<dbReference type="InterPro" id="IPR006652">
    <property type="entry name" value="Kelch_1"/>
</dbReference>
<gene>
    <name evidence="4" type="ORF">FOF46_10120</name>
</gene>
<dbReference type="Proteomes" id="UP000318833">
    <property type="component" value="Unassembled WGS sequence"/>
</dbReference>
<evidence type="ECO:0000256" key="3">
    <source>
        <dbReference type="SAM" id="SignalP"/>
    </source>
</evidence>
<evidence type="ECO:0000313" key="4">
    <source>
        <dbReference type="EMBL" id="TSE09027.1"/>
    </source>
</evidence>
<dbReference type="OrthoDB" id="996574at2"/>
<dbReference type="RefSeq" id="WP_143916383.1">
    <property type="nucleotide sequence ID" value="NZ_CANMIK010000018.1"/>
</dbReference>
<keyword evidence="2" id="KW-0677">Repeat</keyword>
<keyword evidence="3" id="KW-0732">Signal</keyword>
<sequence length="435" mass="48247">MKNDLFLLSTICIISFFNSAYAQDYWINKNESENYVARHECSFVQSGNKFIMFGGREQAKRLDIYDYSSNTWSQGTEAPIEFNHFQATEYDGLVWIIGAFKTNNFPNEIPADHIYIYNPSLNIWMEGPMIPPKRRRGGAGLVTYKDKFYLVGGNTKGHNGGYIPWFDVYDPLNNNWKQLKDAPISRDHFSAAIIDDNIYAISGRKSGGPGGTFGPLISQVDVYDLKKGKWSTLNKKQNLPTPRAGASIIVFENELFVIGGEGTTRGPAFKKVEAYKPSTNSWSNKSDLNFPRHGTQAIVSGKGIYIAGGSPVQAGGRQHHMEVYKKDEPKGDTIRASTLSAVKEVIFNPNKTRDISITSSGGNAGNFITNIAIIGDGSSNFVIKKTLLNHLIKSKTTQEITMLANTSTVQKTANLIITYDDGKNLNIKLKLIPSN</sequence>
<dbReference type="SUPFAM" id="SSF117281">
    <property type="entry name" value="Kelch motif"/>
    <property type="match status" value="1"/>
</dbReference>
<dbReference type="Gene3D" id="2.120.10.80">
    <property type="entry name" value="Kelch-type beta propeller"/>
    <property type="match status" value="2"/>
</dbReference>
<dbReference type="InterPro" id="IPR015915">
    <property type="entry name" value="Kelch-typ_b-propeller"/>
</dbReference>
<dbReference type="PANTHER" id="PTHR46260">
    <property type="entry name" value="RING-TYPE DOMAIN-CONTAINING PROTEIN"/>
    <property type="match status" value="1"/>
</dbReference>
<evidence type="ECO:0000256" key="2">
    <source>
        <dbReference type="ARBA" id="ARBA00022737"/>
    </source>
</evidence>
<evidence type="ECO:0000313" key="5">
    <source>
        <dbReference type="Proteomes" id="UP000318833"/>
    </source>
</evidence>
<feature type="signal peptide" evidence="3">
    <location>
        <begin position="1"/>
        <end position="22"/>
    </location>
</feature>
<dbReference type="AlphaFoldDB" id="A0A554VLK1"/>
<organism evidence="4 5">
    <name type="scientific">Aquimarina algiphila</name>
    <dbReference type="NCBI Taxonomy" id="2047982"/>
    <lineage>
        <taxon>Bacteria</taxon>
        <taxon>Pseudomonadati</taxon>
        <taxon>Bacteroidota</taxon>
        <taxon>Flavobacteriia</taxon>
        <taxon>Flavobacteriales</taxon>
        <taxon>Flavobacteriaceae</taxon>
        <taxon>Aquimarina</taxon>
    </lineage>
</organism>
<accession>A0A554VLK1</accession>
<comment type="caution">
    <text evidence="4">The sequence shown here is derived from an EMBL/GenBank/DDBJ whole genome shotgun (WGS) entry which is preliminary data.</text>
</comment>
<proteinExistence type="predicted"/>
<dbReference type="PANTHER" id="PTHR46260:SF3">
    <property type="entry name" value="RING-TYPE DOMAIN-CONTAINING PROTEIN"/>
    <property type="match status" value="1"/>
</dbReference>